<evidence type="ECO:0000256" key="1">
    <source>
        <dbReference type="SAM" id="MobiDB-lite"/>
    </source>
</evidence>
<name>A0A9W7VZ47_9PEZI</name>
<reference evidence="2 3" key="2">
    <citation type="journal article" date="2021" name="Curr. Genet.">
        <title>Genetic response to nitrogen starvation in the aggressive Eucalyptus foliar pathogen Teratosphaeria destructans.</title>
        <authorList>
            <person name="Havenga M."/>
            <person name="Wingfield B.D."/>
            <person name="Wingfield M.J."/>
            <person name="Dreyer L.L."/>
            <person name="Roets F."/>
            <person name="Aylward J."/>
        </authorList>
    </citation>
    <scope>NUCLEOTIDE SEQUENCE [LARGE SCALE GENOMIC DNA]</scope>
    <source>
        <strain evidence="2">CMW44962</strain>
    </source>
</reference>
<feature type="region of interest" description="Disordered" evidence="1">
    <location>
        <begin position="19"/>
        <end position="55"/>
    </location>
</feature>
<keyword evidence="3" id="KW-1185">Reference proteome</keyword>
<dbReference type="Proteomes" id="UP001138500">
    <property type="component" value="Unassembled WGS sequence"/>
</dbReference>
<comment type="caution">
    <text evidence="2">The sequence shown here is derived from an EMBL/GenBank/DDBJ whole genome shotgun (WGS) entry which is preliminary data.</text>
</comment>
<evidence type="ECO:0000313" key="2">
    <source>
        <dbReference type="EMBL" id="KAH9817790.1"/>
    </source>
</evidence>
<dbReference type="EMBL" id="RIBY02002374">
    <property type="protein sequence ID" value="KAH9817790.1"/>
    <property type="molecule type" value="Genomic_DNA"/>
</dbReference>
<organism evidence="2 3">
    <name type="scientific">Teratosphaeria destructans</name>
    <dbReference type="NCBI Taxonomy" id="418781"/>
    <lineage>
        <taxon>Eukaryota</taxon>
        <taxon>Fungi</taxon>
        <taxon>Dikarya</taxon>
        <taxon>Ascomycota</taxon>
        <taxon>Pezizomycotina</taxon>
        <taxon>Dothideomycetes</taxon>
        <taxon>Dothideomycetidae</taxon>
        <taxon>Mycosphaerellales</taxon>
        <taxon>Teratosphaeriaceae</taxon>
        <taxon>Teratosphaeria</taxon>
    </lineage>
</organism>
<sequence length="105" mass="10450">MVLLEFFGALLAPESRDGRGQLVDAAAQEARGGVPGDGGDVRGQGAGGGAGAEAQEQGERLLGQLHGRGAAVEGTTEAPGGDPGFDLVAADFVWCLSSSKGQSRV</sequence>
<gene>
    <name evidence="2" type="ORF">Tdes44962_MAKER10363</name>
</gene>
<accession>A0A9W7VZ47</accession>
<reference evidence="2 3" key="1">
    <citation type="journal article" date="2018" name="IMA Fungus">
        <title>IMA Genome-F 10: Nine draft genome sequences of Claviceps purpurea s.lat., including C. arundinis, C. humidiphila, and C. cf. spartinae, pseudomolecules for the pitch canker pathogen Fusarium circinatum, draft genome of Davidsoniella eucalypti, Grosmannia galeiformis, Quambalaria eucalypti, and Teratosphaeria destructans.</title>
        <authorList>
            <person name="Wingfield B.D."/>
            <person name="Liu M."/>
            <person name="Nguyen H.D."/>
            <person name="Lane F.A."/>
            <person name="Morgan S.W."/>
            <person name="De Vos L."/>
            <person name="Wilken P.M."/>
            <person name="Duong T.A."/>
            <person name="Aylward J."/>
            <person name="Coetzee M.P."/>
            <person name="Dadej K."/>
            <person name="De Beer Z.W."/>
            <person name="Findlay W."/>
            <person name="Havenga M."/>
            <person name="Kolarik M."/>
            <person name="Menzies J.G."/>
            <person name="Naidoo K."/>
            <person name="Pochopski O."/>
            <person name="Shoukouhi P."/>
            <person name="Santana Q.C."/>
            <person name="Seifert K.A."/>
            <person name="Soal N."/>
            <person name="Steenkamp E.T."/>
            <person name="Tatham C.T."/>
            <person name="van der Nest M.A."/>
            <person name="Wingfield M.J."/>
        </authorList>
    </citation>
    <scope>NUCLEOTIDE SEQUENCE [LARGE SCALE GENOMIC DNA]</scope>
    <source>
        <strain evidence="2">CMW44962</strain>
    </source>
</reference>
<protein>
    <submittedName>
        <fullName evidence="2">Uncharacterized protein</fullName>
    </submittedName>
</protein>
<proteinExistence type="predicted"/>
<dbReference type="AlphaFoldDB" id="A0A9W7VZ47"/>
<feature type="compositionally biased region" description="Gly residues" evidence="1">
    <location>
        <begin position="33"/>
        <end position="51"/>
    </location>
</feature>
<evidence type="ECO:0000313" key="3">
    <source>
        <dbReference type="Proteomes" id="UP001138500"/>
    </source>
</evidence>